<dbReference type="InterPro" id="IPR036772">
    <property type="entry name" value="SRCR-like_dom_sf"/>
</dbReference>
<evidence type="ECO:0000256" key="4">
    <source>
        <dbReference type="ARBA" id="ARBA00023180"/>
    </source>
</evidence>
<dbReference type="Proteomes" id="UP001152320">
    <property type="component" value="Chromosome 16"/>
</dbReference>
<dbReference type="PRINTS" id="PR00258">
    <property type="entry name" value="SPERACTRCPTR"/>
</dbReference>
<keyword evidence="2" id="KW-0677">Repeat</keyword>
<dbReference type="Pfam" id="PF00530">
    <property type="entry name" value="SRCR"/>
    <property type="match status" value="3"/>
</dbReference>
<accession>A0A9Q1H0B5</accession>
<sequence length="305" mass="33253">MDDARVVCRQLGFRDAITAHGNAFFGEGEGPIHISNVNCDGTESFLKECYSSLSDNCEHEADASVTCLPFGKLLPHQSEEGFVRLVGGNLTDGRVEIFFKGEWGTICDDTWDISEATVVCRQLGFTGASSAPRKAAFGEGKGPIHLDTLECSGNELSLLDCEYKQKSNCMHNEDAGVECFNSTGVYFLTLDEGSVRLVGGHDMAGRVEIYKDNQWGTVCDDDWDLSDATIVCRQLGFKDAISAPRKAAFGEGVGPIHLDSVKCSGNEESLLDCEYKRDADCTHSEDASATCRNVSYGKYFEIRPS</sequence>
<dbReference type="SUPFAM" id="SSF56487">
    <property type="entry name" value="SRCR-like"/>
    <property type="match status" value="3"/>
</dbReference>
<evidence type="ECO:0000259" key="6">
    <source>
        <dbReference type="PROSITE" id="PS50287"/>
    </source>
</evidence>
<reference evidence="7" key="1">
    <citation type="submission" date="2021-10" db="EMBL/GenBank/DDBJ databases">
        <title>Tropical sea cucumber genome reveals ecological adaptation and Cuvierian tubules defense mechanism.</title>
        <authorList>
            <person name="Chen T."/>
        </authorList>
    </citation>
    <scope>NUCLEOTIDE SEQUENCE</scope>
    <source>
        <strain evidence="7">Nanhai2018</strain>
        <tissue evidence="7">Muscle</tissue>
    </source>
</reference>
<feature type="domain" description="SRCR" evidence="6">
    <location>
        <begin position="195"/>
        <end position="292"/>
    </location>
</feature>
<keyword evidence="3 5" id="KW-1015">Disulfide bond</keyword>
<dbReference type="InterPro" id="IPR001190">
    <property type="entry name" value="SRCR"/>
</dbReference>
<evidence type="ECO:0000256" key="3">
    <source>
        <dbReference type="ARBA" id="ARBA00023157"/>
    </source>
</evidence>
<dbReference type="SMART" id="SM00202">
    <property type="entry name" value="SR"/>
    <property type="match status" value="3"/>
</dbReference>
<name>A0A9Q1H0B5_HOLLE</name>
<dbReference type="AlphaFoldDB" id="A0A9Q1H0B5"/>
<gene>
    <name evidence="7" type="ORF">HOLleu_32793</name>
</gene>
<dbReference type="PANTHER" id="PTHR19331:SF465">
    <property type="entry name" value="EGG PEPTIDE SPERACT RECEPTOR"/>
    <property type="match status" value="1"/>
</dbReference>
<dbReference type="PROSITE" id="PS00420">
    <property type="entry name" value="SRCR_1"/>
    <property type="match status" value="2"/>
</dbReference>
<evidence type="ECO:0000313" key="7">
    <source>
        <dbReference type="EMBL" id="KAJ8027601.1"/>
    </source>
</evidence>
<dbReference type="GO" id="GO:0016020">
    <property type="term" value="C:membrane"/>
    <property type="evidence" value="ECO:0007669"/>
    <property type="project" value="InterPro"/>
</dbReference>
<evidence type="ECO:0000256" key="5">
    <source>
        <dbReference type="PROSITE-ProRule" id="PRU00196"/>
    </source>
</evidence>
<feature type="disulfide bond" evidence="5">
    <location>
        <begin position="263"/>
        <end position="273"/>
    </location>
</feature>
<comment type="caution">
    <text evidence="7">The sequence shown here is derived from an EMBL/GenBank/DDBJ whole genome shotgun (WGS) entry which is preliminary data.</text>
</comment>
<comment type="caution">
    <text evidence="5">Lacks conserved residue(s) required for the propagation of feature annotation.</text>
</comment>
<feature type="disulfide bond" evidence="5">
    <location>
        <begin position="151"/>
        <end position="161"/>
    </location>
</feature>
<evidence type="ECO:0000256" key="1">
    <source>
        <dbReference type="ARBA" id="ARBA00022729"/>
    </source>
</evidence>
<keyword evidence="8" id="KW-1185">Reference proteome</keyword>
<protein>
    <submittedName>
        <fullName evidence="7">Deleted in malignant brain tumors 1 protein</fullName>
    </submittedName>
</protein>
<dbReference type="PANTHER" id="PTHR19331">
    <property type="entry name" value="SCAVENGER RECEPTOR DOMAIN-CONTAINING"/>
    <property type="match status" value="1"/>
</dbReference>
<proteinExistence type="predicted"/>
<feature type="disulfide bond" evidence="5">
    <location>
        <begin position="39"/>
        <end position="49"/>
    </location>
</feature>
<dbReference type="OrthoDB" id="536948at2759"/>
<evidence type="ECO:0000256" key="2">
    <source>
        <dbReference type="ARBA" id="ARBA00022737"/>
    </source>
</evidence>
<keyword evidence="1" id="KW-0732">Signal</keyword>
<keyword evidence="4" id="KW-0325">Glycoprotein</keyword>
<dbReference type="Gene3D" id="3.10.250.10">
    <property type="entry name" value="SRCR-like domain"/>
    <property type="match status" value="3"/>
</dbReference>
<feature type="domain" description="SRCR" evidence="6">
    <location>
        <begin position="1"/>
        <end position="68"/>
    </location>
</feature>
<feature type="domain" description="SRCR" evidence="6">
    <location>
        <begin position="83"/>
        <end position="180"/>
    </location>
</feature>
<dbReference type="FunFam" id="3.10.250.10:FF:000001">
    <property type="entry name" value="Lysyl oxidase 4 isoform X1"/>
    <property type="match status" value="1"/>
</dbReference>
<dbReference type="FunFam" id="3.10.250.10:FF:000006">
    <property type="entry name" value="neurotrypsin isoform X2"/>
    <property type="match status" value="1"/>
</dbReference>
<evidence type="ECO:0000313" key="8">
    <source>
        <dbReference type="Proteomes" id="UP001152320"/>
    </source>
</evidence>
<dbReference type="EMBL" id="JAIZAY010000016">
    <property type="protein sequence ID" value="KAJ8027601.1"/>
    <property type="molecule type" value="Genomic_DNA"/>
</dbReference>
<dbReference type="PROSITE" id="PS50287">
    <property type="entry name" value="SRCR_2"/>
    <property type="match status" value="3"/>
</dbReference>
<organism evidence="7 8">
    <name type="scientific">Holothuria leucospilota</name>
    <name type="common">Black long sea cucumber</name>
    <name type="synonym">Mertensiothuria leucospilota</name>
    <dbReference type="NCBI Taxonomy" id="206669"/>
    <lineage>
        <taxon>Eukaryota</taxon>
        <taxon>Metazoa</taxon>
        <taxon>Echinodermata</taxon>
        <taxon>Eleutherozoa</taxon>
        <taxon>Echinozoa</taxon>
        <taxon>Holothuroidea</taxon>
        <taxon>Aspidochirotacea</taxon>
        <taxon>Aspidochirotida</taxon>
        <taxon>Holothuriidae</taxon>
        <taxon>Holothuria</taxon>
    </lineage>
</organism>